<protein>
    <recommendedName>
        <fullName evidence="6">RNA polymerase sigma factor</fullName>
    </recommendedName>
</protein>
<comment type="similarity">
    <text evidence="1 6">Belongs to the sigma-70 factor family. ECF subfamily.</text>
</comment>
<evidence type="ECO:0000259" key="8">
    <source>
        <dbReference type="Pfam" id="PF04542"/>
    </source>
</evidence>
<dbReference type="GO" id="GO:0006352">
    <property type="term" value="P:DNA-templated transcription initiation"/>
    <property type="evidence" value="ECO:0007669"/>
    <property type="project" value="InterPro"/>
</dbReference>
<dbReference type="PANTHER" id="PTHR43133:SF25">
    <property type="entry name" value="RNA POLYMERASE SIGMA FACTOR RFAY-RELATED"/>
    <property type="match status" value="1"/>
</dbReference>
<keyword evidence="11" id="KW-1185">Reference proteome</keyword>
<name>A0A2W7QB40_9RHOB</name>
<keyword evidence="2 6" id="KW-0805">Transcription regulation</keyword>
<evidence type="ECO:0000313" key="11">
    <source>
        <dbReference type="Proteomes" id="UP000249364"/>
    </source>
</evidence>
<dbReference type="Gene3D" id="1.10.10.10">
    <property type="entry name" value="Winged helix-like DNA-binding domain superfamily/Winged helix DNA-binding domain"/>
    <property type="match status" value="1"/>
</dbReference>
<feature type="domain" description="RNA polymerase sigma factor 70 region 4 type 2" evidence="9">
    <location>
        <begin position="106"/>
        <end position="158"/>
    </location>
</feature>
<evidence type="ECO:0000256" key="2">
    <source>
        <dbReference type="ARBA" id="ARBA00023015"/>
    </source>
</evidence>
<dbReference type="Pfam" id="PF04542">
    <property type="entry name" value="Sigma70_r2"/>
    <property type="match status" value="1"/>
</dbReference>
<evidence type="ECO:0000256" key="3">
    <source>
        <dbReference type="ARBA" id="ARBA00023082"/>
    </source>
</evidence>
<feature type="domain" description="RNA polymerase sigma-70 region 2" evidence="8">
    <location>
        <begin position="25"/>
        <end position="80"/>
    </location>
</feature>
<accession>A0A2W7QB40</accession>
<feature type="region of interest" description="Disordered" evidence="7">
    <location>
        <begin position="171"/>
        <end position="194"/>
    </location>
</feature>
<dbReference type="Pfam" id="PF08281">
    <property type="entry name" value="Sigma70_r4_2"/>
    <property type="match status" value="1"/>
</dbReference>
<keyword evidence="4 6" id="KW-0238">DNA-binding</keyword>
<evidence type="ECO:0000313" key="10">
    <source>
        <dbReference type="EMBL" id="PZX45918.1"/>
    </source>
</evidence>
<dbReference type="RefSeq" id="WP_071468134.1">
    <property type="nucleotide sequence ID" value="NZ_MEHT01000001.1"/>
</dbReference>
<dbReference type="InterPro" id="IPR013249">
    <property type="entry name" value="RNA_pol_sigma70_r4_t2"/>
</dbReference>
<sequence length="194" mass="21755">MTAMTDNHPFHTLLPQQAHCLRLRALKLTGNKHRAEDLVQATFLKAWAKRDSYRPESNLRAWLFTILRNTFLSDLRKFRREVEDVDGACARAQFEEPRQDHVLALKELISAVATLPDTQRRPLVLMGAYGFSQLEAAEACGCTVGTIKSRVSRGRATLSRMITDDDALLPDHPLHTLRTPRHPEMGAGLDSASG</sequence>
<dbReference type="PROSITE" id="PS01063">
    <property type="entry name" value="SIGMA70_ECF"/>
    <property type="match status" value="1"/>
</dbReference>
<dbReference type="Gene3D" id="1.10.1740.10">
    <property type="match status" value="1"/>
</dbReference>
<dbReference type="AlphaFoldDB" id="A0A2W7QB40"/>
<dbReference type="InterPro" id="IPR014284">
    <property type="entry name" value="RNA_pol_sigma-70_dom"/>
</dbReference>
<keyword evidence="5 6" id="KW-0804">Transcription</keyword>
<evidence type="ECO:0000256" key="5">
    <source>
        <dbReference type="ARBA" id="ARBA00023163"/>
    </source>
</evidence>
<gene>
    <name evidence="10" type="ORF">LY56_01481</name>
</gene>
<dbReference type="InterPro" id="IPR000838">
    <property type="entry name" value="RNA_pol_sigma70_ECF_CS"/>
</dbReference>
<dbReference type="NCBIfam" id="TIGR02937">
    <property type="entry name" value="sigma70-ECF"/>
    <property type="match status" value="1"/>
</dbReference>
<dbReference type="SUPFAM" id="SSF88659">
    <property type="entry name" value="Sigma3 and sigma4 domains of RNA polymerase sigma factors"/>
    <property type="match status" value="1"/>
</dbReference>
<dbReference type="CDD" id="cd06171">
    <property type="entry name" value="Sigma70_r4"/>
    <property type="match status" value="1"/>
</dbReference>
<dbReference type="GO" id="GO:0016987">
    <property type="term" value="F:sigma factor activity"/>
    <property type="evidence" value="ECO:0007669"/>
    <property type="project" value="UniProtKB-KW"/>
</dbReference>
<evidence type="ECO:0000256" key="6">
    <source>
        <dbReference type="RuleBase" id="RU000716"/>
    </source>
</evidence>
<comment type="caution">
    <text evidence="10">The sequence shown here is derived from an EMBL/GenBank/DDBJ whole genome shotgun (WGS) entry which is preliminary data.</text>
</comment>
<reference evidence="10 11" key="1">
    <citation type="submission" date="2018-06" db="EMBL/GenBank/DDBJ databases">
        <title>Genomic Encyclopedia of Archaeal and Bacterial Type Strains, Phase II (KMG-II): from individual species to whole genera.</title>
        <authorList>
            <person name="Goeker M."/>
        </authorList>
    </citation>
    <scope>NUCLEOTIDE SEQUENCE [LARGE SCALE GENOMIC DNA]</scope>
    <source>
        <strain evidence="10 11">DSM 13087</strain>
    </source>
</reference>
<dbReference type="STRING" id="121821.GCA_001870675_00269"/>
<dbReference type="SUPFAM" id="SSF88946">
    <property type="entry name" value="Sigma2 domain of RNA polymerase sigma factors"/>
    <property type="match status" value="1"/>
</dbReference>
<dbReference type="InterPro" id="IPR013325">
    <property type="entry name" value="RNA_pol_sigma_r2"/>
</dbReference>
<dbReference type="InterPro" id="IPR039425">
    <property type="entry name" value="RNA_pol_sigma-70-like"/>
</dbReference>
<organism evidence="10 11">
    <name type="scientific">Roseinatronobacter thiooxidans</name>
    <dbReference type="NCBI Taxonomy" id="121821"/>
    <lineage>
        <taxon>Bacteria</taxon>
        <taxon>Pseudomonadati</taxon>
        <taxon>Pseudomonadota</taxon>
        <taxon>Alphaproteobacteria</taxon>
        <taxon>Rhodobacterales</taxon>
        <taxon>Paracoccaceae</taxon>
        <taxon>Roseinatronobacter</taxon>
    </lineage>
</organism>
<dbReference type="InterPro" id="IPR036388">
    <property type="entry name" value="WH-like_DNA-bd_sf"/>
</dbReference>
<evidence type="ECO:0000256" key="4">
    <source>
        <dbReference type="ARBA" id="ARBA00023125"/>
    </source>
</evidence>
<evidence type="ECO:0000256" key="1">
    <source>
        <dbReference type="ARBA" id="ARBA00010641"/>
    </source>
</evidence>
<dbReference type="GO" id="GO:0003677">
    <property type="term" value="F:DNA binding"/>
    <property type="evidence" value="ECO:0007669"/>
    <property type="project" value="UniProtKB-KW"/>
</dbReference>
<dbReference type="InterPro" id="IPR007627">
    <property type="entry name" value="RNA_pol_sigma70_r2"/>
</dbReference>
<evidence type="ECO:0000259" key="9">
    <source>
        <dbReference type="Pfam" id="PF08281"/>
    </source>
</evidence>
<keyword evidence="3 6" id="KW-0731">Sigma factor</keyword>
<dbReference type="Proteomes" id="UP000249364">
    <property type="component" value="Unassembled WGS sequence"/>
</dbReference>
<proteinExistence type="inferred from homology"/>
<dbReference type="InterPro" id="IPR013324">
    <property type="entry name" value="RNA_pol_sigma_r3/r4-like"/>
</dbReference>
<dbReference type="PANTHER" id="PTHR43133">
    <property type="entry name" value="RNA POLYMERASE ECF-TYPE SIGMA FACTO"/>
    <property type="match status" value="1"/>
</dbReference>
<evidence type="ECO:0000256" key="7">
    <source>
        <dbReference type="SAM" id="MobiDB-lite"/>
    </source>
</evidence>
<dbReference type="EMBL" id="QKZQ01000005">
    <property type="protein sequence ID" value="PZX45918.1"/>
    <property type="molecule type" value="Genomic_DNA"/>
</dbReference>